<evidence type="ECO:0000313" key="4">
    <source>
        <dbReference type="Proteomes" id="UP000662783"/>
    </source>
</evidence>
<reference evidence="3" key="1">
    <citation type="submission" date="2021-02" db="EMBL/GenBank/DDBJ databases">
        <title>Fulvivirga sp. S481 isolated from sea water.</title>
        <authorList>
            <person name="Bae S.S."/>
            <person name="Baek K."/>
        </authorList>
    </citation>
    <scope>NUCLEOTIDE SEQUENCE</scope>
    <source>
        <strain evidence="3">S481</strain>
    </source>
</reference>
<accession>A0A975A279</accession>
<dbReference type="RefSeq" id="WP_205723667.1">
    <property type="nucleotide sequence ID" value="NZ_CP070608.1"/>
</dbReference>
<dbReference type="EMBL" id="CP070608">
    <property type="protein sequence ID" value="QSE99156.1"/>
    <property type="molecule type" value="Genomic_DNA"/>
</dbReference>
<evidence type="ECO:0000256" key="1">
    <source>
        <dbReference type="ARBA" id="ARBA00007689"/>
    </source>
</evidence>
<evidence type="ECO:0000313" key="3">
    <source>
        <dbReference type="EMBL" id="QSE99156.1"/>
    </source>
</evidence>
<dbReference type="Proteomes" id="UP000662783">
    <property type="component" value="Chromosome"/>
</dbReference>
<evidence type="ECO:0000259" key="2">
    <source>
        <dbReference type="Pfam" id="PF03795"/>
    </source>
</evidence>
<dbReference type="AlphaFoldDB" id="A0A975A279"/>
<dbReference type="PANTHER" id="PTHR37828:SF1">
    <property type="entry name" value="YCII-RELATED DOMAIN-CONTAINING PROTEIN"/>
    <property type="match status" value="1"/>
</dbReference>
<dbReference type="SUPFAM" id="SSF54909">
    <property type="entry name" value="Dimeric alpha+beta barrel"/>
    <property type="match status" value="1"/>
</dbReference>
<dbReference type="InterPro" id="IPR011008">
    <property type="entry name" value="Dimeric_a/b-barrel"/>
</dbReference>
<keyword evidence="4" id="KW-1185">Reference proteome</keyword>
<feature type="domain" description="YCII-related" evidence="2">
    <location>
        <begin position="44"/>
        <end position="113"/>
    </location>
</feature>
<name>A0A975A279_9BACT</name>
<protein>
    <recommendedName>
        <fullName evidence="2">YCII-related domain-containing protein</fullName>
    </recommendedName>
</protein>
<dbReference type="InterPro" id="IPR005545">
    <property type="entry name" value="YCII"/>
</dbReference>
<dbReference type="Gene3D" id="3.30.70.1060">
    <property type="entry name" value="Dimeric alpha+beta barrel"/>
    <property type="match status" value="1"/>
</dbReference>
<gene>
    <name evidence="3" type="ORF">JR347_08725</name>
</gene>
<dbReference type="KEGG" id="fuv:JR347_08725"/>
<organism evidence="3 4">
    <name type="scientific">Fulvivirga lutea</name>
    <dbReference type="NCBI Taxonomy" id="2810512"/>
    <lineage>
        <taxon>Bacteria</taxon>
        <taxon>Pseudomonadati</taxon>
        <taxon>Bacteroidota</taxon>
        <taxon>Cytophagia</taxon>
        <taxon>Cytophagales</taxon>
        <taxon>Fulvivirgaceae</taxon>
        <taxon>Fulvivirga</taxon>
    </lineage>
</organism>
<sequence length="126" mass="14316">MRSEFLLLMVFVIIITCSEVQAQSEIVRYYHVELQPNTHMPAYEKSQLDSIQLAHLANIKHMAESGRLMVAGPFKDGGGLFILNVASFAEAEQLCNQDPAVMAGKFTYRIKEWYTEKGLFTLENKN</sequence>
<proteinExistence type="inferred from homology"/>
<dbReference type="Pfam" id="PF03795">
    <property type="entry name" value="YCII"/>
    <property type="match status" value="1"/>
</dbReference>
<dbReference type="PANTHER" id="PTHR37828">
    <property type="entry name" value="GSR2449 PROTEIN"/>
    <property type="match status" value="1"/>
</dbReference>
<comment type="similarity">
    <text evidence="1">Belongs to the YciI family.</text>
</comment>